<gene>
    <name evidence="2" type="ORF">E0L32_004433</name>
</gene>
<reference evidence="2 3" key="1">
    <citation type="submission" date="2019-06" db="EMBL/GenBank/DDBJ databases">
        <title>Draft genome sequence of the filamentous fungus Phialemoniopsis curvata isolated from diesel fuel.</title>
        <authorList>
            <person name="Varaljay V.A."/>
            <person name="Lyon W.J."/>
            <person name="Crouch A.L."/>
            <person name="Drake C.E."/>
            <person name="Hollomon J.M."/>
            <person name="Nadeau L.J."/>
            <person name="Nunn H.S."/>
            <person name="Stevenson B.S."/>
            <person name="Bojanowski C.L."/>
            <person name="Crookes-Goodson W.J."/>
        </authorList>
    </citation>
    <scope>NUCLEOTIDE SEQUENCE [LARGE SCALE GENOMIC DNA]</scope>
    <source>
        <strain evidence="2 3">D216</strain>
    </source>
</reference>
<evidence type="ECO:0000313" key="2">
    <source>
        <dbReference type="EMBL" id="TPX15453.1"/>
    </source>
</evidence>
<feature type="compositionally biased region" description="Basic and acidic residues" evidence="1">
    <location>
        <begin position="29"/>
        <end position="39"/>
    </location>
</feature>
<name>A0A507B6Z0_9PEZI</name>
<dbReference type="OrthoDB" id="5375886at2759"/>
<keyword evidence="3" id="KW-1185">Reference proteome</keyword>
<feature type="compositionally biased region" description="Polar residues" evidence="1">
    <location>
        <begin position="40"/>
        <end position="51"/>
    </location>
</feature>
<proteinExistence type="predicted"/>
<dbReference type="InParanoid" id="A0A507B6Z0"/>
<dbReference type="GeneID" id="41971880"/>
<evidence type="ECO:0000313" key="3">
    <source>
        <dbReference type="Proteomes" id="UP000319257"/>
    </source>
</evidence>
<organism evidence="2 3">
    <name type="scientific">Thyridium curvatum</name>
    <dbReference type="NCBI Taxonomy" id="1093900"/>
    <lineage>
        <taxon>Eukaryota</taxon>
        <taxon>Fungi</taxon>
        <taxon>Dikarya</taxon>
        <taxon>Ascomycota</taxon>
        <taxon>Pezizomycotina</taxon>
        <taxon>Sordariomycetes</taxon>
        <taxon>Sordariomycetidae</taxon>
        <taxon>Thyridiales</taxon>
        <taxon>Thyridiaceae</taxon>
        <taxon>Thyridium</taxon>
    </lineage>
</organism>
<accession>A0A507B6Z0</accession>
<sequence>MSSQEGRQSPPPERQTGAQQQDVPGSGKGTDDASNKSEVNKSQLENLSSNPKGAMDDALKEKFKKTEK</sequence>
<comment type="caution">
    <text evidence="2">The sequence shown here is derived from an EMBL/GenBank/DDBJ whole genome shotgun (WGS) entry which is preliminary data.</text>
</comment>
<protein>
    <submittedName>
        <fullName evidence="2">Uncharacterized protein</fullName>
    </submittedName>
</protein>
<feature type="compositionally biased region" description="Basic and acidic residues" evidence="1">
    <location>
        <begin position="54"/>
        <end position="68"/>
    </location>
</feature>
<dbReference type="EMBL" id="SKBQ01000021">
    <property type="protein sequence ID" value="TPX15453.1"/>
    <property type="molecule type" value="Genomic_DNA"/>
</dbReference>
<dbReference type="AlphaFoldDB" id="A0A507B6Z0"/>
<dbReference type="Proteomes" id="UP000319257">
    <property type="component" value="Unassembled WGS sequence"/>
</dbReference>
<evidence type="ECO:0000256" key="1">
    <source>
        <dbReference type="SAM" id="MobiDB-lite"/>
    </source>
</evidence>
<dbReference type="RefSeq" id="XP_030997164.1">
    <property type="nucleotide sequence ID" value="XM_031138843.1"/>
</dbReference>
<feature type="region of interest" description="Disordered" evidence="1">
    <location>
        <begin position="1"/>
        <end position="68"/>
    </location>
</feature>